<dbReference type="Proteomes" id="UP000095767">
    <property type="component" value="Unassembled WGS sequence"/>
</dbReference>
<dbReference type="EMBL" id="LWDX02075257">
    <property type="protein sequence ID" value="OEL12949.1"/>
    <property type="molecule type" value="Genomic_DNA"/>
</dbReference>
<gene>
    <name evidence="1" type="ORF">BAE44_0026033</name>
</gene>
<sequence>LKSLNPWKSNDHARILLRFVVSVGYWLPKASCRQSLVMVGSVAILTESMQSIG</sequence>
<feature type="non-terminal residue" evidence="1">
    <location>
        <position position="1"/>
    </location>
</feature>
<dbReference type="AlphaFoldDB" id="A0A1E5UJA2"/>
<comment type="caution">
    <text evidence="1">The sequence shown here is derived from an EMBL/GenBank/DDBJ whole genome shotgun (WGS) entry which is preliminary data.</text>
</comment>
<organism evidence="1 2">
    <name type="scientific">Dichanthelium oligosanthes</name>
    <dbReference type="NCBI Taxonomy" id="888268"/>
    <lineage>
        <taxon>Eukaryota</taxon>
        <taxon>Viridiplantae</taxon>
        <taxon>Streptophyta</taxon>
        <taxon>Embryophyta</taxon>
        <taxon>Tracheophyta</taxon>
        <taxon>Spermatophyta</taxon>
        <taxon>Magnoliopsida</taxon>
        <taxon>Liliopsida</taxon>
        <taxon>Poales</taxon>
        <taxon>Poaceae</taxon>
        <taxon>PACMAD clade</taxon>
        <taxon>Panicoideae</taxon>
        <taxon>Panicodae</taxon>
        <taxon>Paniceae</taxon>
        <taxon>Dichantheliinae</taxon>
        <taxon>Dichanthelium</taxon>
    </lineage>
</organism>
<accession>A0A1E5UJA2</accession>
<reference evidence="1 2" key="1">
    <citation type="submission" date="2016-09" db="EMBL/GenBank/DDBJ databases">
        <title>The draft genome of Dichanthelium oligosanthes: A C3 panicoid grass species.</title>
        <authorList>
            <person name="Studer A.J."/>
            <person name="Schnable J.C."/>
            <person name="Brutnell T.P."/>
        </authorList>
    </citation>
    <scope>NUCLEOTIDE SEQUENCE [LARGE SCALE GENOMIC DNA]</scope>
    <source>
        <strain evidence="2">cv. Kellogg 1175</strain>
        <tissue evidence="1">Leaf</tissue>
    </source>
</reference>
<evidence type="ECO:0000313" key="2">
    <source>
        <dbReference type="Proteomes" id="UP000095767"/>
    </source>
</evidence>
<evidence type="ECO:0000313" key="1">
    <source>
        <dbReference type="EMBL" id="OEL12949.1"/>
    </source>
</evidence>
<proteinExistence type="predicted"/>
<name>A0A1E5UJA2_9POAL</name>
<protein>
    <submittedName>
        <fullName evidence="1">Uncharacterized protein</fullName>
    </submittedName>
</protein>
<keyword evidence="2" id="KW-1185">Reference proteome</keyword>